<reference evidence="1 3" key="1">
    <citation type="journal article" date="2016" name="Mol. Biol. Evol.">
        <title>Comparative Genomics of Early-Diverging Mushroom-Forming Fungi Provides Insights into the Origins of Lignocellulose Decay Capabilities.</title>
        <authorList>
            <person name="Nagy L.G."/>
            <person name="Riley R."/>
            <person name="Tritt A."/>
            <person name="Adam C."/>
            <person name="Daum C."/>
            <person name="Floudas D."/>
            <person name="Sun H."/>
            <person name="Yadav J.S."/>
            <person name="Pangilinan J."/>
            <person name="Larsson K.H."/>
            <person name="Matsuura K."/>
            <person name="Barry K."/>
            <person name="Labutti K."/>
            <person name="Kuo R."/>
            <person name="Ohm R.A."/>
            <person name="Bhattacharya S.S."/>
            <person name="Shirouzu T."/>
            <person name="Yoshinaga Y."/>
            <person name="Martin F.M."/>
            <person name="Grigoriev I.V."/>
            <person name="Hibbett D.S."/>
        </authorList>
    </citation>
    <scope>NUCLEOTIDE SEQUENCE [LARGE SCALE GENOMIC DNA]</scope>
    <source>
        <strain evidence="1 3">HHB12733</strain>
    </source>
</reference>
<sequence length="326" mass="37350">NRQGATFHNSRTLFQLVDSLPQPPSWNCKGYSIESSIPDAPPQHVEMFYRDPVEVVRELLGNPLFANDMIYAPRRRYSSSDMQERLYSEMWEADWWWETQEKLPRDATIAPLLLASDKTTLSQFTSNTKAYPVYLSVGNLSKTRRRKPNQHGMVLVAYLPSNGLKALIPDENKRRSSERQLFHDCMRDLLQPLIRAGREGVHVTCGDGFIRRVFPLLAAYIADYPEQCLVGCCKYGSCPRCTAQVSQKGDYQEFPPRLQSDLDPWLSDSSADSLTGEALHDYKAFCKSQHLIPVLHPFWIDLPHVNVYDTFTPDGLHELHKGIFKD</sequence>
<evidence type="ECO:0000313" key="1">
    <source>
        <dbReference type="EMBL" id="KZT50294.1"/>
    </source>
</evidence>
<dbReference type="STRING" id="1353952.A0A165C622"/>
<organism evidence="1 3">
    <name type="scientific">Calocera cornea HHB12733</name>
    <dbReference type="NCBI Taxonomy" id="1353952"/>
    <lineage>
        <taxon>Eukaryota</taxon>
        <taxon>Fungi</taxon>
        <taxon>Dikarya</taxon>
        <taxon>Basidiomycota</taxon>
        <taxon>Agaricomycotina</taxon>
        <taxon>Dacrymycetes</taxon>
        <taxon>Dacrymycetales</taxon>
        <taxon>Dacrymycetaceae</taxon>
        <taxon>Calocera</taxon>
    </lineage>
</organism>
<feature type="non-terminal residue" evidence="1">
    <location>
        <position position="1"/>
    </location>
</feature>
<accession>A0A165C622</accession>
<feature type="non-terminal residue" evidence="1">
    <location>
        <position position="326"/>
    </location>
</feature>
<dbReference type="EMBL" id="KV424194">
    <property type="protein sequence ID" value="KZT50294.1"/>
    <property type="molecule type" value="Genomic_DNA"/>
</dbReference>
<dbReference type="AlphaFoldDB" id="A0A165C622"/>
<keyword evidence="3" id="KW-1185">Reference proteome</keyword>
<protein>
    <submittedName>
        <fullName evidence="1">Uncharacterized protein</fullName>
    </submittedName>
</protein>
<dbReference type="EMBL" id="KV424142">
    <property type="protein sequence ID" value="KZT50830.1"/>
    <property type="molecule type" value="Genomic_DNA"/>
</dbReference>
<evidence type="ECO:0000313" key="3">
    <source>
        <dbReference type="Proteomes" id="UP000076842"/>
    </source>
</evidence>
<dbReference type="OrthoDB" id="2418900at2759"/>
<dbReference type="Pfam" id="PF18759">
    <property type="entry name" value="Plavaka"/>
    <property type="match status" value="1"/>
</dbReference>
<dbReference type="Proteomes" id="UP000076842">
    <property type="component" value="Unassembled WGS sequence"/>
</dbReference>
<gene>
    <name evidence="1" type="ORF">CALCODRAFT_414195</name>
    <name evidence="2" type="ORF">CALCODRAFT_535392</name>
</gene>
<evidence type="ECO:0000313" key="2">
    <source>
        <dbReference type="EMBL" id="KZT50830.1"/>
    </source>
</evidence>
<dbReference type="InterPro" id="IPR041078">
    <property type="entry name" value="Plavaka"/>
</dbReference>
<proteinExistence type="predicted"/>
<name>A0A165C622_9BASI</name>